<evidence type="ECO:0000259" key="4">
    <source>
        <dbReference type="PROSITE" id="PS51077"/>
    </source>
</evidence>
<dbReference type="GO" id="GO:0045892">
    <property type="term" value="P:negative regulation of DNA-templated transcription"/>
    <property type="evidence" value="ECO:0007669"/>
    <property type="project" value="TreeGrafter"/>
</dbReference>
<dbReference type="PROSITE" id="PS51077">
    <property type="entry name" value="HTH_ICLR"/>
    <property type="match status" value="1"/>
</dbReference>
<sequence>MEEKQKYNKITMTERTVKIIQYLYESKRPPTVTEIAEHMELASSTTFRILTTLQEYNLVAKDEVFNTYSLGLMFIPYGDKVKSSLKIKDFAVKEMEILEKISGETINLGILNNKEALILHKLSGENSLLVSSLSLTTPLYCSSMGKLFLAHQSHDYIEEYYRTLKPTRMTENTITDLDGFNREKPDIIRNNLSYDREEYEYGLFCISSGIFSASGKILAAISISGPASRLKSKGMEMIEKELLKSTSAINEEFKKFNIEKLEYI</sequence>
<dbReference type="RefSeq" id="WP_073050337.1">
    <property type="nucleotide sequence ID" value="NZ_FQZL01000027.1"/>
</dbReference>
<dbReference type="InterPro" id="IPR036388">
    <property type="entry name" value="WH-like_DNA-bd_sf"/>
</dbReference>
<accession>A0A1M6KP87</accession>
<evidence type="ECO:0000259" key="5">
    <source>
        <dbReference type="PROSITE" id="PS51078"/>
    </source>
</evidence>
<dbReference type="GO" id="GO:0003700">
    <property type="term" value="F:DNA-binding transcription factor activity"/>
    <property type="evidence" value="ECO:0007669"/>
    <property type="project" value="TreeGrafter"/>
</dbReference>
<dbReference type="STRING" id="1121476.SAMN02745751_02952"/>
<dbReference type="Gene3D" id="1.10.10.10">
    <property type="entry name" value="Winged helix-like DNA-binding domain superfamily/Winged helix DNA-binding domain"/>
    <property type="match status" value="1"/>
</dbReference>
<protein>
    <submittedName>
        <fullName evidence="6">Transcriptional regulator, IclR family</fullName>
    </submittedName>
</protein>
<dbReference type="Pfam" id="PF01614">
    <property type="entry name" value="IclR_C"/>
    <property type="match status" value="1"/>
</dbReference>
<evidence type="ECO:0000256" key="3">
    <source>
        <dbReference type="ARBA" id="ARBA00023163"/>
    </source>
</evidence>
<reference evidence="6 7" key="1">
    <citation type="submission" date="2016-11" db="EMBL/GenBank/DDBJ databases">
        <authorList>
            <person name="Jaros S."/>
            <person name="Januszkiewicz K."/>
            <person name="Wedrychowicz H."/>
        </authorList>
    </citation>
    <scope>NUCLEOTIDE SEQUENCE [LARGE SCALE GENOMIC DNA]</scope>
    <source>
        <strain evidence="6 7">DSM 17477</strain>
    </source>
</reference>
<keyword evidence="7" id="KW-1185">Reference proteome</keyword>
<dbReference type="InterPro" id="IPR029016">
    <property type="entry name" value="GAF-like_dom_sf"/>
</dbReference>
<feature type="domain" description="IclR-ED" evidence="5">
    <location>
        <begin position="73"/>
        <end position="255"/>
    </location>
</feature>
<name>A0A1M6KP87_9FIRM</name>
<dbReference type="AlphaFoldDB" id="A0A1M6KP87"/>
<keyword evidence="2" id="KW-0238">DNA-binding</keyword>
<evidence type="ECO:0000256" key="2">
    <source>
        <dbReference type="ARBA" id="ARBA00023125"/>
    </source>
</evidence>
<dbReference type="EMBL" id="FQZL01000027">
    <property type="protein sequence ID" value="SHJ60777.1"/>
    <property type="molecule type" value="Genomic_DNA"/>
</dbReference>
<organism evidence="6 7">
    <name type="scientific">Dethiosulfatibacter aminovorans DSM 17477</name>
    <dbReference type="NCBI Taxonomy" id="1121476"/>
    <lineage>
        <taxon>Bacteria</taxon>
        <taxon>Bacillati</taxon>
        <taxon>Bacillota</taxon>
        <taxon>Tissierellia</taxon>
        <taxon>Dethiosulfatibacter</taxon>
    </lineage>
</organism>
<dbReference type="SUPFAM" id="SSF55781">
    <property type="entry name" value="GAF domain-like"/>
    <property type="match status" value="1"/>
</dbReference>
<dbReference type="Proteomes" id="UP000184052">
    <property type="component" value="Unassembled WGS sequence"/>
</dbReference>
<dbReference type="PROSITE" id="PS51078">
    <property type="entry name" value="ICLR_ED"/>
    <property type="match status" value="1"/>
</dbReference>
<dbReference type="PANTHER" id="PTHR30136:SF19">
    <property type="entry name" value="DNA-BINDING TRANSCRIPTIONAL REPRESSOR YIAJ"/>
    <property type="match status" value="1"/>
</dbReference>
<keyword evidence="3" id="KW-0804">Transcription</keyword>
<gene>
    <name evidence="6" type="ORF">SAMN02745751_02952</name>
</gene>
<evidence type="ECO:0000313" key="7">
    <source>
        <dbReference type="Proteomes" id="UP000184052"/>
    </source>
</evidence>
<evidence type="ECO:0000313" key="6">
    <source>
        <dbReference type="EMBL" id="SHJ60777.1"/>
    </source>
</evidence>
<dbReference type="SMART" id="SM00346">
    <property type="entry name" value="HTH_ICLR"/>
    <property type="match status" value="1"/>
</dbReference>
<dbReference type="PANTHER" id="PTHR30136">
    <property type="entry name" value="HELIX-TURN-HELIX TRANSCRIPTIONAL REGULATOR, ICLR FAMILY"/>
    <property type="match status" value="1"/>
</dbReference>
<evidence type="ECO:0000256" key="1">
    <source>
        <dbReference type="ARBA" id="ARBA00023015"/>
    </source>
</evidence>
<feature type="domain" description="HTH iclR-type" evidence="4">
    <location>
        <begin position="10"/>
        <end position="72"/>
    </location>
</feature>
<proteinExistence type="predicted"/>
<dbReference type="InterPro" id="IPR014757">
    <property type="entry name" value="Tscrpt_reg_IclR_C"/>
</dbReference>
<dbReference type="InterPro" id="IPR050707">
    <property type="entry name" value="HTH_MetabolicPath_Reg"/>
</dbReference>
<dbReference type="Gene3D" id="3.30.450.40">
    <property type="match status" value="1"/>
</dbReference>
<dbReference type="Pfam" id="PF09339">
    <property type="entry name" value="HTH_IclR"/>
    <property type="match status" value="1"/>
</dbReference>
<dbReference type="GO" id="GO:0003677">
    <property type="term" value="F:DNA binding"/>
    <property type="evidence" value="ECO:0007669"/>
    <property type="project" value="UniProtKB-KW"/>
</dbReference>
<keyword evidence="1" id="KW-0805">Transcription regulation</keyword>
<dbReference type="SUPFAM" id="SSF46785">
    <property type="entry name" value="Winged helix' DNA-binding domain"/>
    <property type="match status" value="1"/>
</dbReference>
<dbReference type="InterPro" id="IPR036390">
    <property type="entry name" value="WH_DNA-bd_sf"/>
</dbReference>
<dbReference type="InterPro" id="IPR005471">
    <property type="entry name" value="Tscrpt_reg_IclR_N"/>
</dbReference>